<proteinExistence type="predicted"/>
<evidence type="ECO:0000313" key="1">
    <source>
        <dbReference type="EMBL" id="JAE04895.1"/>
    </source>
</evidence>
<dbReference type="EMBL" id="GBRH01193001">
    <property type="protein sequence ID" value="JAE04895.1"/>
    <property type="molecule type" value="Transcribed_RNA"/>
</dbReference>
<accession>A0A0A9EVU9</accession>
<reference evidence="1" key="2">
    <citation type="journal article" date="2015" name="Data Brief">
        <title>Shoot transcriptome of the giant reed, Arundo donax.</title>
        <authorList>
            <person name="Barrero R.A."/>
            <person name="Guerrero F.D."/>
            <person name="Moolhuijzen P."/>
            <person name="Goolsby J.A."/>
            <person name="Tidwell J."/>
            <person name="Bellgard S.E."/>
            <person name="Bellgard M.I."/>
        </authorList>
    </citation>
    <scope>NUCLEOTIDE SEQUENCE</scope>
    <source>
        <tissue evidence="1">Shoot tissue taken approximately 20 cm above the soil surface</tissue>
    </source>
</reference>
<organism evidence="1">
    <name type="scientific">Arundo donax</name>
    <name type="common">Giant reed</name>
    <name type="synonym">Donax arundinaceus</name>
    <dbReference type="NCBI Taxonomy" id="35708"/>
    <lineage>
        <taxon>Eukaryota</taxon>
        <taxon>Viridiplantae</taxon>
        <taxon>Streptophyta</taxon>
        <taxon>Embryophyta</taxon>
        <taxon>Tracheophyta</taxon>
        <taxon>Spermatophyta</taxon>
        <taxon>Magnoliopsida</taxon>
        <taxon>Liliopsida</taxon>
        <taxon>Poales</taxon>
        <taxon>Poaceae</taxon>
        <taxon>PACMAD clade</taxon>
        <taxon>Arundinoideae</taxon>
        <taxon>Arundineae</taxon>
        <taxon>Arundo</taxon>
    </lineage>
</organism>
<name>A0A0A9EVU9_ARUDO</name>
<protein>
    <submittedName>
        <fullName evidence="1">Uncharacterized protein</fullName>
    </submittedName>
</protein>
<dbReference type="AlphaFoldDB" id="A0A0A9EVU9"/>
<sequence length="26" mass="2858">MLRTRSTSPPKSECPGVSIILILVFL</sequence>
<reference evidence="1" key="1">
    <citation type="submission" date="2014-09" db="EMBL/GenBank/DDBJ databases">
        <authorList>
            <person name="Magalhaes I.L.F."/>
            <person name="Oliveira U."/>
            <person name="Santos F.R."/>
            <person name="Vidigal T.H.D.A."/>
            <person name="Brescovit A.D."/>
            <person name="Santos A.J."/>
        </authorList>
    </citation>
    <scope>NUCLEOTIDE SEQUENCE</scope>
    <source>
        <tissue evidence="1">Shoot tissue taken approximately 20 cm above the soil surface</tissue>
    </source>
</reference>